<dbReference type="Proteomes" id="UP000694851">
    <property type="component" value="Unplaced"/>
</dbReference>
<dbReference type="PROSITE" id="PS00133">
    <property type="entry name" value="CARBOXYPEPT_ZN_2"/>
    <property type="match status" value="1"/>
</dbReference>
<dbReference type="GO" id="GO:0006518">
    <property type="term" value="P:peptide metabolic process"/>
    <property type="evidence" value="ECO:0007669"/>
    <property type="project" value="TreeGrafter"/>
</dbReference>
<dbReference type="GO" id="GO:0004181">
    <property type="term" value="F:metallocarboxypeptidase activity"/>
    <property type="evidence" value="ECO:0007669"/>
    <property type="project" value="InterPro"/>
</dbReference>
<evidence type="ECO:0000256" key="7">
    <source>
        <dbReference type="ARBA" id="ARBA00023049"/>
    </source>
</evidence>
<keyword evidence="6" id="KW-0862">Zinc</keyword>
<comment type="cofactor">
    <cofactor evidence="1">
        <name>Zn(2+)</name>
        <dbReference type="ChEBI" id="CHEBI:29105"/>
    </cofactor>
</comment>
<dbReference type="Pfam" id="PF00246">
    <property type="entry name" value="Peptidase_M14"/>
    <property type="match status" value="1"/>
</dbReference>
<reference evidence="12" key="1">
    <citation type="submission" date="2025-08" db="UniProtKB">
        <authorList>
            <consortium name="RefSeq"/>
        </authorList>
    </citation>
    <scope>IDENTIFICATION</scope>
    <source>
        <tissue evidence="12">Muscle</tissue>
    </source>
</reference>
<dbReference type="OrthoDB" id="10249045at2759"/>
<dbReference type="InterPro" id="IPR057247">
    <property type="entry name" value="CARBOXYPEPT_ZN_2"/>
</dbReference>
<comment type="similarity">
    <text evidence="2 8">Belongs to the peptidase M14 family.</text>
</comment>
<comment type="caution">
    <text evidence="8">Lacks conserved residue(s) required for the propagation of feature annotation.</text>
</comment>
<dbReference type="PANTHER" id="PTHR11532:SF63">
    <property type="entry name" value="CARBOXYPEPTIDASE Z"/>
    <property type="match status" value="1"/>
</dbReference>
<dbReference type="RefSeq" id="XP_019481973.1">
    <property type="nucleotide sequence ID" value="XM_019626428.1"/>
</dbReference>
<dbReference type="InterPro" id="IPR000834">
    <property type="entry name" value="Peptidase_M14"/>
</dbReference>
<evidence type="ECO:0000313" key="12">
    <source>
        <dbReference type="RefSeq" id="XP_019481973.1"/>
    </source>
</evidence>
<evidence type="ECO:0000256" key="3">
    <source>
        <dbReference type="ARBA" id="ARBA00022645"/>
    </source>
</evidence>
<keyword evidence="7" id="KW-0378">Hydrolase</keyword>
<keyword evidence="5" id="KW-0479">Metal-binding</keyword>
<evidence type="ECO:0000256" key="8">
    <source>
        <dbReference type="PROSITE-ProRule" id="PRU01379"/>
    </source>
</evidence>
<dbReference type="InterPro" id="IPR050753">
    <property type="entry name" value="Peptidase_M14_domain"/>
</dbReference>
<dbReference type="CTD" id="8532"/>
<dbReference type="GO" id="GO:0008270">
    <property type="term" value="F:zinc ion binding"/>
    <property type="evidence" value="ECO:0007669"/>
    <property type="project" value="InterPro"/>
</dbReference>
<feature type="region of interest" description="Disordered" evidence="9">
    <location>
        <begin position="1"/>
        <end position="21"/>
    </location>
</feature>
<feature type="domain" description="Peptidase M14" evidence="10">
    <location>
        <begin position="1"/>
        <end position="155"/>
    </location>
</feature>
<dbReference type="AlphaFoldDB" id="A0A8B7Q369"/>
<gene>
    <name evidence="12" type="primary">CPZ</name>
</gene>
<name>A0A8B7Q369_HIPAR</name>
<evidence type="ECO:0000256" key="2">
    <source>
        <dbReference type="ARBA" id="ARBA00005988"/>
    </source>
</evidence>
<evidence type="ECO:0000313" key="11">
    <source>
        <dbReference type="Proteomes" id="UP000694851"/>
    </source>
</evidence>
<dbReference type="SUPFAM" id="SSF53187">
    <property type="entry name" value="Zn-dependent exopeptidases"/>
    <property type="match status" value="1"/>
</dbReference>
<keyword evidence="3 12" id="KW-0121">Carboxypeptidase</keyword>
<keyword evidence="7" id="KW-0482">Metalloprotease</keyword>
<evidence type="ECO:0000256" key="6">
    <source>
        <dbReference type="ARBA" id="ARBA00022833"/>
    </source>
</evidence>
<accession>A0A8B7Q369</accession>
<keyword evidence="4" id="KW-0645">Protease</keyword>
<protein>
    <submittedName>
        <fullName evidence="12">Carboxypeptidase Z</fullName>
    </submittedName>
</protein>
<dbReference type="GO" id="GO:0005615">
    <property type="term" value="C:extracellular space"/>
    <property type="evidence" value="ECO:0007669"/>
    <property type="project" value="TreeGrafter"/>
</dbReference>
<keyword evidence="11" id="KW-1185">Reference proteome</keyword>
<proteinExistence type="inferred from homology"/>
<organism evidence="11 12">
    <name type="scientific">Hipposideros armiger</name>
    <name type="common">Great Himalayan leaf-nosed bat</name>
    <dbReference type="NCBI Taxonomy" id="186990"/>
    <lineage>
        <taxon>Eukaryota</taxon>
        <taxon>Metazoa</taxon>
        <taxon>Chordata</taxon>
        <taxon>Craniata</taxon>
        <taxon>Vertebrata</taxon>
        <taxon>Euteleostomi</taxon>
        <taxon>Mammalia</taxon>
        <taxon>Eutheria</taxon>
        <taxon>Laurasiatheria</taxon>
        <taxon>Chiroptera</taxon>
        <taxon>Yinpterochiroptera</taxon>
        <taxon>Rhinolophoidea</taxon>
        <taxon>Hipposideridae</taxon>
        <taxon>Hipposideros</taxon>
    </lineage>
</organism>
<dbReference type="PRINTS" id="PR00765">
    <property type="entry name" value="CRBOXYPTASEA"/>
</dbReference>
<dbReference type="PROSITE" id="PS52035">
    <property type="entry name" value="PEPTIDASE_M14"/>
    <property type="match status" value="1"/>
</dbReference>
<evidence type="ECO:0000259" key="10">
    <source>
        <dbReference type="PROSITE" id="PS52035"/>
    </source>
</evidence>
<feature type="compositionally biased region" description="Basic and acidic residues" evidence="9">
    <location>
        <begin position="1"/>
        <end position="11"/>
    </location>
</feature>
<evidence type="ECO:0000256" key="4">
    <source>
        <dbReference type="ARBA" id="ARBA00022670"/>
    </source>
</evidence>
<dbReference type="Gene3D" id="3.40.630.10">
    <property type="entry name" value="Zn peptidases"/>
    <property type="match status" value="1"/>
</dbReference>
<evidence type="ECO:0000256" key="9">
    <source>
        <dbReference type="SAM" id="MobiDB-lite"/>
    </source>
</evidence>
<sequence>MCAVEQKDEKGAGYNGWTSGRQNAQSLDLNRNFPDLTSEFYRLVSSRGARTDHIPIPQHYWWGKVAPETKAVMKWMRTAPFVLSASLHGGDLVVSYPFDFSQDPHEEKMFSPTPDEKVRGGCHGGMGFGGCRGLVVWVVRLGLARISPVLSPQSH</sequence>
<evidence type="ECO:0000256" key="5">
    <source>
        <dbReference type="ARBA" id="ARBA00022723"/>
    </source>
</evidence>
<dbReference type="KEGG" id="hai:109372916"/>
<evidence type="ECO:0000256" key="1">
    <source>
        <dbReference type="ARBA" id="ARBA00001947"/>
    </source>
</evidence>
<dbReference type="PANTHER" id="PTHR11532">
    <property type="entry name" value="PROTEASE M14 CARBOXYPEPTIDASE"/>
    <property type="match status" value="1"/>
</dbReference>
<dbReference type="GO" id="GO:0016485">
    <property type="term" value="P:protein processing"/>
    <property type="evidence" value="ECO:0007669"/>
    <property type="project" value="TreeGrafter"/>
</dbReference>
<dbReference type="GeneID" id="109372916"/>